<name>A0A8D8KT65_CULPI</name>
<dbReference type="AlphaFoldDB" id="A0A8D8KT65"/>
<reference evidence="1" key="1">
    <citation type="submission" date="2021-05" db="EMBL/GenBank/DDBJ databases">
        <authorList>
            <person name="Alioto T."/>
            <person name="Alioto T."/>
            <person name="Gomez Garrido J."/>
        </authorList>
    </citation>
    <scope>NUCLEOTIDE SEQUENCE</scope>
</reference>
<dbReference type="EMBL" id="HBUE01332697">
    <property type="protein sequence ID" value="CAG6594273.1"/>
    <property type="molecule type" value="Transcribed_RNA"/>
</dbReference>
<organism evidence="1">
    <name type="scientific">Culex pipiens</name>
    <name type="common">House mosquito</name>
    <dbReference type="NCBI Taxonomy" id="7175"/>
    <lineage>
        <taxon>Eukaryota</taxon>
        <taxon>Metazoa</taxon>
        <taxon>Ecdysozoa</taxon>
        <taxon>Arthropoda</taxon>
        <taxon>Hexapoda</taxon>
        <taxon>Insecta</taxon>
        <taxon>Pterygota</taxon>
        <taxon>Neoptera</taxon>
        <taxon>Endopterygota</taxon>
        <taxon>Diptera</taxon>
        <taxon>Nematocera</taxon>
        <taxon>Culicoidea</taxon>
        <taxon>Culicidae</taxon>
        <taxon>Culicinae</taxon>
        <taxon>Culicini</taxon>
        <taxon>Culex</taxon>
        <taxon>Culex</taxon>
    </lineage>
</organism>
<sequence length="194" mass="20908">MATSTCSTNVCWTLFCRSWNRAGKFCESCCVDCTTVFKYCVKFTIFPPLKLEDAPVMGECTAAMLLDSVVGTKPNLLPAVATELIKLVNCVPSVAIAALAVELVLDTMLIASVVCFTISLNRIPRFATLVERLFSVLVKLATSAGVTMLPTFKLVMGIMLVNCTTLTAVPSAIKFSVSTSRSSCSFVRLLVIAR</sequence>
<protein>
    <submittedName>
        <fullName evidence="1">(northern house mosquito) hypothetical protein</fullName>
    </submittedName>
</protein>
<evidence type="ECO:0000313" key="1">
    <source>
        <dbReference type="EMBL" id="CAG6594273.1"/>
    </source>
</evidence>
<accession>A0A8D8KT65</accession>
<proteinExistence type="predicted"/>